<sequence length="61" mass="7377">MGGKLKSIFFFSKTKMYESNRWKLEMDFKKFALHRHFEFVFSIRKAVISENFSGKHEPDKN</sequence>
<dbReference type="AlphaFoldDB" id="A0A2P2IQ91"/>
<protein>
    <submittedName>
        <fullName evidence="1">Uncharacterized protein</fullName>
    </submittedName>
</protein>
<name>A0A2P2IQ91_RHIMU</name>
<organism evidence="1">
    <name type="scientific">Rhizophora mucronata</name>
    <name type="common">Asiatic mangrove</name>
    <dbReference type="NCBI Taxonomy" id="61149"/>
    <lineage>
        <taxon>Eukaryota</taxon>
        <taxon>Viridiplantae</taxon>
        <taxon>Streptophyta</taxon>
        <taxon>Embryophyta</taxon>
        <taxon>Tracheophyta</taxon>
        <taxon>Spermatophyta</taxon>
        <taxon>Magnoliopsida</taxon>
        <taxon>eudicotyledons</taxon>
        <taxon>Gunneridae</taxon>
        <taxon>Pentapetalae</taxon>
        <taxon>rosids</taxon>
        <taxon>fabids</taxon>
        <taxon>Malpighiales</taxon>
        <taxon>Rhizophoraceae</taxon>
        <taxon>Rhizophora</taxon>
    </lineage>
</organism>
<dbReference type="EMBL" id="GGEC01002903">
    <property type="protein sequence ID" value="MBW83386.1"/>
    <property type="molecule type" value="Transcribed_RNA"/>
</dbReference>
<reference evidence="1" key="1">
    <citation type="submission" date="2018-02" db="EMBL/GenBank/DDBJ databases">
        <title>Rhizophora mucronata_Transcriptome.</title>
        <authorList>
            <person name="Meera S.P."/>
            <person name="Sreeshan A."/>
            <person name="Augustine A."/>
        </authorList>
    </citation>
    <scope>NUCLEOTIDE SEQUENCE</scope>
    <source>
        <tissue evidence="1">Leaf</tissue>
    </source>
</reference>
<evidence type="ECO:0000313" key="1">
    <source>
        <dbReference type="EMBL" id="MBW83386.1"/>
    </source>
</evidence>
<accession>A0A2P2IQ91</accession>
<proteinExistence type="predicted"/>